<reference evidence="2" key="1">
    <citation type="submission" date="2017-05" db="EMBL/GenBank/DDBJ databases">
        <title>Physiological properties and genetic analysis related to exopolysaccharide production of fresh-water unicellular cyanobacterium Aphanothece sacrum, Suizenji Nori, that has been cultured as a food source in Japan.</title>
        <authorList>
            <person name="Kanesaki Y."/>
            <person name="Yoshikawa S."/>
            <person name="Ohki K."/>
        </authorList>
    </citation>
    <scope>NUCLEOTIDE SEQUENCE [LARGE SCALE GENOMIC DNA]</scope>
    <source>
        <strain evidence="2">FPU1</strain>
    </source>
</reference>
<dbReference type="InterPro" id="IPR025354">
    <property type="entry name" value="DUF4258"/>
</dbReference>
<evidence type="ECO:0008006" key="3">
    <source>
        <dbReference type="Google" id="ProtNLM"/>
    </source>
</evidence>
<dbReference type="AlphaFoldDB" id="A0A401IHV2"/>
<protein>
    <recommendedName>
        <fullName evidence="3">DUF4258 domain-containing protein</fullName>
    </recommendedName>
</protein>
<organism evidence="1 2">
    <name type="scientific">Aphanothece sacrum FPU1</name>
    <dbReference type="NCBI Taxonomy" id="1920663"/>
    <lineage>
        <taxon>Bacteria</taxon>
        <taxon>Bacillati</taxon>
        <taxon>Cyanobacteriota</taxon>
        <taxon>Cyanophyceae</taxon>
        <taxon>Oscillatoriophycideae</taxon>
        <taxon>Chroococcales</taxon>
        <taxon>Aphanothecaceae</taxon>
        <taxon>Aphanothece</taxon>
    </lineage>
</organism>
<dbReference type="Proteomes" id="UP000287247">
    <property type="component" value="Unassembled WGS sequence"/>
</dbReference>
<dbReference type="Pfam" id="PF14076">
    <property type="entry name" value="DUF4258"/>
    <property type="match status" value="1"/>
</dbReference>
<dbReference type="RefSeq" id="WP_124975596.1">
    <property type="nucleotide sequence ID" value="NZ_BDQK01000013.1"/>
</dbReference>
<accession>A0A401IHV2</accession>
<comment type="caution">
    <text evidence="1">The sequence shown here is derived from an EMBL/GenBank/DDBJ whole genome shotgun (WGS) entry which is preliminary data.</text>
</comment>
<keyword evidence="2" id="KW-1185">Reference proteome</keyword>
<gene>
    <name evidence="1" type="ORF">AsFPU1_2255</name>
</gene>
<evidence type="ECO:0000313" key="1">
    <source>
        <dbReference type="EMBL" id="GBF80848.1"/>
    </source>
</evidence>
<dbReference type="OrthoDB" id="598363at2"/>
<evidence type="ECO:0000313" key="2">
    <source>
        <dbReference type="Proteomes" id="UP000287247"/>
    </source>
</evidence>
<sequence>MDFVLSKHATDELNKTGRSQILQEWINRALTTPDYSDRDNRTNTIRVWKRIPEFGNRALRVVYNPNTEPITVVTVFFDRRYKE</sequence>
<proteinExistence type="predicted"/>
<name>A0A401IHV2_APHSA</name>
<dbReference type="EMBL" id="BDQK01000013">
    <property type="protein sequence ID" value="GBF80848.1"/>
    <property type="molecule type" value="Genomic_DNA"/>
</dbReference>